<evidence type="ECO:0000313" key="2">
    <source>
        <dbReference type="EMBL" id="CAD5220580.1"/>
    </source>
</evidence>
<dbReference type="Proteomes" id="UP000783686">
    <property type="component" value="Unassembled WGS sequence"/>
</dbReference>
<comment type="caution">
    <text evidence="2">The sequence shown here is derived from an EMBL/GenBank/DDBJ whole genome shotgun (WGS) entry which is preliminary data.</text>
</comment>
<evidence type="ECO:0000313" key="3">
    <source>
        <dbReference type="Proteomes" id="UP000614601"/>
    </source>
</evidence>
<gene>
    <name evidence="2" type="ORF">BOKJ2_LOCUS9015</name>
</gene>
<feature type="compositionally biased region" description="Low complexity" evidence="1">
    <location>
        <begin position="189"/>
        <end position="214"/>
    </location>
</feature>
<feature type="compositionally biased region" description="Polar residues" evidence="1">
    <location>
        <begin position="142"/>
        <end position="162"/>
    </location>
</feature>
<keyword evidence="3" id="KW-1185">Reference proteome</keyword>
<sequence length="225" mass="24938">METVSTRNQRDLEVGPSNNMYKLHRSSAPGWNDPPITITSSHKNRLLNMKRSLDPIITVIIKEKEGRIGVIFGSKTYFIVSLGNKTCFFRILVMVELTVDMLNNNTDKVVMANSLVFNNKTRLSNINKVMANNNNFSQLRPYGQQISPGQNGQFGQNNSTAPLSAPSALPQSYTTAANTPAPTPACGLPQPAYSQTSAAQQYQQPYSQFQPIQPGLYPQQTQQSR</sequence>
<protein>
    <submittedName>
        <fullName evidence="2">Uncharacterized protein</fullName>
    </submittedName>
</protein>
<dbReference type="EMBL" id="CAJFCW020000004">
    <property type="protein sequence ID" value="CAG9113901.1"/>
    <property type="molecule type" value="Genomic_DNA"/>
</dbReference>
<dbReference type="Proteomes" id="UP000614601">
    <property type="component" value="Unassembled WGS sequence"/>
</dbReference>
<reference evidence="2" key="1">
    <citation type="submission" date="2020-09" db="EMBL/GenBank/DDBJ databases">
        <authorList>
            <person name="Kikuchi T."/>
        </authorList>
    </citation>
    <scope>NUCLEOTIDE SEQUENCE</scope>
    <source>
        <strain evidence="2">SH1</strain>
    </source>
</reference>
<organism evidence="2 3">
    <name type="scientific">Bursaphelenchus okinawaensis</name>
    <dbReference type="NCBI Taxonomy" id="465554"/>
    <lineage>
        <taxon>Eukaryota</taxon>
        <taxon>Metazoa</taxon>
        <taxon>Ecdysozoa</taxon>
        <taxon>Nematoda</taxon>
        <taxon>Chromadorea</taxon>
        <taxon>Rhabditida</taxon>
        <taxon>Tylenchina</taxon>
        <taxon>Tylenchomorpha</taxon>
        <taxon>Aphelenchoidea</taxon>
        <taxon>Aphelenchoididae</taxon>
        <taxon>Bursaphelenchus</taxon>
    </lineage>
</organism>
<evidence type="ECO:0000256" key="1">
    <source>
        <dbReference type="SAM" id="MobiDB-lite"/>
    </source>
</evidence>
<accession>A0A811KXL0</accession>
<feature type="region of interest" description="Disordered" evidence="1">
    <location>
        <begin position="142"/>
        <end position="225"/>
    </location>
</feature>
<name>A0A811KXL0_9BILA</name>
<dbReference type="EMBL" id="CAJFDH010000004">
    <property type="protein sequence ID" value="CAD5220580.1"/>
    <property type="molecule type" value="Genomic_DNA"/>
</dbReference>
<proteinExistence type="predicted"/>
<dbReference type="AlphaFoldDB" id="A0A811KXL0"/>